<dbReference type="AlphaFoldDB" id="A0A5B1CLE6"/>
<sequence length="48" mass="5386">MLIQSPCGNIKKDCDSIPNPKTVPGEALHREKLDGVELRTLREVRLSQ</sequence>
<comment type="caution">
    <text evidence="1">The sequence shown here is derived from an EMBL/GenBank/DDBJ whole genome shotgun (WGS) entry which is preliminary data.</text>
</comment>
<organism evidence="1 2">
    <name type="scientific">Rubripirellula obstinata</name>
    <dbReference type="NCBI Taxonomy" id="406547"/>
    <lineage>
        <taxon>Bacteria</taxon>
        <taxon>Pseudomonadati</taxon>
        <taxon>Planctomycetota</taxon>
        <taxon>Planctomycetia</taxon>
        <taxon>Pirellulales</taxon>
        <taxon>Pirellulaceae</taxon>
        <taxon>Rubripirellula</taxon>
    </lineage>
</organism>
<name>A0A5B1CLE6_9BACT</name>
<proteinExistence type="predicted"/>
<protein>
    <submittedName>
        <fullName evidence="1">Uncharacterized protein</fullName>
    </submittedName>
</protein>
<gene>
    <name evidence="1" type="ORF">LF1_29000</name>
</gene>
<reference evidence="1 2" key="1">
    <citation type="submission" date="2019-08" db="EMBL/GenBank/DDBJ databases">
        <title>Deep-cultivation of Planctomycetes and their phenomic and genomic characterization uncovers novel biology.</title>
        <authorList>
            <person name="Wiegand S."/>
            <person name="Jogler M."/>
            <person name="Boedeker C."/>
            <person name="Pinto D."/>
            <person name="Vollmers J."/>
            <person name="Rivas-Marin E."/>
            <person name="Kohn T."/>
            <person name="Peeters S.H."/>
            <person name="Heuer A."/>
            <person name="Rast P."/>
            <person name="Oberbeckmann S."/>
            <person name="Bunk B."/>
            <person name="Jeske O."/>
            <person name="Meyerdierks A."/>
            <person name="Storesund J.E."/>
            <person name="Kallscheuer N."/>
            <person name="Luecker S."/>
            <person name="Lage O.M."/>
            <person name="Pohl T."/>
            <person name="Merkel B.J."/>
            <person name="Hornburger P."/>
            <person name="Mueller R.-W."/>
            <person name="Bruemmer F."/>
            <person name="Labrenz M."/>
            <person name="Spormann A.M."/>
            <person name="Op Den Camp H."/>
            <person name="Overmann J."/>
            <person name="Amann R."/>
            <person name="Jetten M.S.M."/>
            <person name="Mascher T."/>
            <person name="Medema M.H."/>
            <person name="Devos D.P."/>
            <person name="Kaster A.-K."/>
            <person name="Ovreas L."/>
            <person name="Rohde M."/>
            <person name="Galperin M.Y."/>
            <person name="Jogler C."/>
        </authorList>
    </citation>
    <scope>NUCLEOTIDE SEQUENCE [LARGE SCALE GENOMIC DNA]</scope>
    <source>
        <strain evidence="1 2">LF1</strain>
    </source>
</reference>
<keyword evidence="2" id="KW-1185">Reference proteome</keyword>
<evidence type="ECO:0000313" key="1">
    <source>
        <dbReference type="EMBL" id="KAA1260360.1"/>
    </source>
</evidence>
<dbReference type="EMBL" id="VRLW01000001">
    <property type="protein sequence ID" value="KAA1260360.1"/>
    <property type="molecule type" value="Genomic_DNA"/>
</dbReference>
<accession>A0A5B1CLE6</accession>
<dbReference type="Proteomes" id="UP000322699">
    <property type="component" value="Unassembled WGS sequence"/>
</dbReference>
<evidence type="ECO:0000313" key="2">
    <source>
        <dbReference type="Proteomes" id="UP000322699"/>
    </source>
</evidence>